<gene>
    <name evidence="3" type="ORF">LPMP_342640</name>
</gene>
<feature type="transmembrane region" description="Helical" evidence="1">
    <location>
        <begin position="101"/>
        <end position="125"/>
    </location>
</feature>
<evidence type="ECO:0000256" key="1">
    <source>
        <dbReference type="SAM" id="Phobius"/>
    </source>
</evidence>
<keyword evidence="4" id="KW-1185">Reference proteome</keyword>
<dbReference type="AlphaFoldDB" id="A0A088S2T4"/>
<dbReference type="SUPFAM" id="SSF53474">
    <property type="entry name" value="alpha/beta-Hydrolases"/>
    <property type="match status" value="1"/>
</dbReference>
<feature type="domain" description="AB hydrolase-1" evidence="2">
    <location>
        <begin position="186"/>
        <end position="298"/>
    </location>
</feature>
<dbReference type="Pfam" id="PF00561">
    <property type="entry name" value="Abhydrolase_1"/>
    <property type="match status" value="1"/>
</dbReference>
<feature type="transmembrane region" description="Helical" evidence="1">
    <location>
        <begin position="28"/>
        <end position="52"/>
    </location>
</feature>
<dbReference type="PANTHER" id="PTHR12277">
    <property type="entry name" value="ALPHA/BETA HYDROLASE DOMAIN-CONTAINING PROTEIN"/>
    <property type="match status" value="1"/>
</dbReference>
<keyword evidence="1" id="KW-1133">Transmembrane helix</keyword>
<dbReference type="KEGG" id="lpan:LPMP_342640"/>
<accession>A0A088S2T4</accession>
<reference evidence="3 4" key="1">
    <citation type="journal article" date="2015" name="Sci. Rep.">
        <title>The genome of Leishmania panamensis: insights into genomics of the L. (Viannia) subgenus.</title>
        <authorList>
            <person name="Llanes A."/>
            <person name="Restrepo C.M."/>
            <person name="Vecchio G.D."/>
            <person name="Anguizola F.J."/>
            <person name="Lleonart R."/>
        </authorList>
    </citation>
    <scope>NUCLEOTIDE SEQUENCE [LARGE SCALE GENOMIC DNA]</scope>
    <source>
        <strain evidence="3 4">MHOM/PA/94/PSC-1</strain>
    </source>
</reference>
<dbReference type="eggNOG" id="ENOG502S105">
    <property type="taxonomic scope" value="Eukaryota"/>
</dbReference>
<dbReference type="PANTHER" id="PTHR12277:SF81">
    <property type="entry name" value="PROTEIN ABHD13"/>
    <property type="match status" value="1"/>
</dbReference>
<keyword evidence="1" id="KW-0812">Transmembrane</keyword>
<evidence type="ECO:0000313" key="4">
    <source>
        <dbReference type="Proteomes" id="UP000063063"/>
    </source>
</evidence>
<protein>
    <recommendedName>
        <fullName evidence="2">AB hydrolase-1 domain-containing protein</fullName>
    </recommendedName>
</protein>
<dbReference type="Gene3D" id="3.40.50.1820">
    <property type="entry name" value="alpha/beta hydrolase"/>
    <property type="match status" value="1"/>
</dbReference>
<dbReference type="InterPro" id="IPR000073">
    <property type="entry name" value="AB_hydrolase_1"/>
</dbReference>
<proteinExistence type="predicted"/>
<dbReference type="Proteomes" id="UP000063063">
    <property type="component" value="Chromosome 34"/>
</dbReference>
<feature type="transmembrane region" description="Helical" evidence="1">
    <location>
        <begin position="59"/>
        <end position="81"/>
    </location>
</feature>
<dbReference type="VEuPathDB" id="TriTrypDB:LPMP_342640"/>
<name>A0A088S2T4_LEIPA</name>
<dbReference type="GeneID" id="22578769"/>
<keyword evidence="1" id="KW-0472">Membrane</keyword>
<evidence type="ECO:0000259" key="2">
    <source>
        <dbReference type="Pfam" id="PF00561"/>
    </source>
</evidence>
<dbReference type="InterPro" id="IPR029058">
    <property type="entry name" value="AB_hydrolase_fold"/>
</dbReference>
<dbReference type="VEuPathDB" id="TriTrypDB:LPAL13_340032600"/>
<dbReference type="RefSeq" id="XP_010702690.1">
    <property type="nucleotide sequence ID" value="XM_010704388.1"/>
</dbReference>
<evidence type="ECO:0000313" key="3">
    <source>
        <dbReference type="EMBL" id="AIO01890.1"/>
    </source>
</evidence>
<dbReference type="EMBL" id="CP009403">
    <property type="protein sequence ID" value="AIO01890.1"/>
    <property type="molecule type" value="Genomic_DNA"/>
</dbReference>
<organism evidence="3 4">
    <name type="scientific">Leishmania panamensis</name>
    <dbReference type="NCBI Taxonomy" id="5679"/>
    <lineage>
        <taxon>Eukaryota</taxon>
        <taxon>Discoba</taxon>
        <taxon>Euglenozoa</taxon>
        <taxon>Kinetoplastea</taxon>
        <taxon>Metakinetoplastina</taxon>
        <taxon>Trypanosomatida</taxon>
        <taxon>Trypanosomatidae</taxon>
        <taxon>Leishmaniinae</taxon>
        <taxon>Leishmania</taxon>
        <taxon>Leishmania guyanensis species complex</taxon>
    </lineage>
</organism>
<dbReference type="OrthoDB" id="10249433at2759"/>
<sequence length="400" mass="44097">MIFGSALVFLVAVINSSANRYLPAKLKLLAPSIGWFITSVFIARGPFVWYACSLTIQGLFATLLFMTLGFTSSLALRAIIFPFLATAAAAWAKKVLPPVEAWATAAIALVQIWSTFGGLIIHACYPANILQILEQQGERNRRVRSVAGTLVRKQGKFVEGRTVPSLDGKSTLQTLVVKQAYTTPRWVLYCGGNAEFLENSLKDIHVISDALKAHVILYNPRGIGYSTGYLSHLGEFVEDAAAVARAYIEEEKIDEKHLLFFGHSIGGGTAAQVVAECYPHASLVLDRTFSSMSDAAVAFSCLTPTVTRMIFPWFVGNLHTLVGWDKIKHSRKLVLYSQHDEMINFSISSIARHSQFQKGGADADKVVELLGAPPSYHNSLLNTFDNYEEVCLRMNWLFPT</sequence>